<dbReference type="InterPro" id="IPR011051">
    <property type="entry name" value="RmlC_Cupin_sf"/>
</dbReference>
<sequence>MQISYETKASDSKIFSIFDKSWRDENLDWQPYSSDGRSNVDIVRLYDDRRNGVGPAGALLRYAPGASVPAHLHPGTELILVLEGELINDAGVHPAGTLEICAVGSIHTLSSKKGCIFLVIWEQPVQRLDE</sequence>
<dbReference type="Pfam" id="PF12973">
    <property type="entry name" value="Cupin_7"/>
    <property type="match status" value="1"/>
</dbReference>
<evidence type="ECO:0000313" key="2">
    <source>
        <dbReference type="EMBL" id="SHG79717.1"/>
    </source>
</evidence>
<dbReference type="RefSeq" id="WP_073101626.1">
    <property type="nucleotide sequence ID" value="NZ_FQXE01000001.1"/>
</dbReference>
<name>A0A1M5MR67_9BURK</name>
<dbReference type="InterPro" id="IPR025979">
    <property type="entry name" value="ChrR-like_cupin_dom"/>
</dbReference>
<dbReference type="SUPFAM" id="SSF51182">
    <property type="entry name" value="RmlC-like cupins"/>
    <property type="match status" value="1"/>
</dbReference>
<evidence type="ECO:0000313" key="3">
    <source>
        <dbReference type="Proteomes" id="UP000184226"/>
    </source>
</evidence>
<proteinExistence type="predicted"/>
<dbReference type="Gene3D" id="2.60.120.10">
    <property type="entry name" value="Jelly Rolls"/>
    <property type="match status" value="1"/>
</dbReference>
<organism evidence="2 3">
    <name type="scientific">Pollutimonas bauzanensis</name>
    <dbReference type="NCBI Taxonomy" id="658167"/>
    <lineage>
        <taxon>Bacteria</taxon>
        <taxon>Pseudomonadati</taxon>
        <taxon>Pseudomonadota</taxon>
        <taxon>Betaproteobacteria</taxon>
        <taxon>Burkholderiales</taxon>
        <taxon>Alcaligenaceae</taxon>
        <taxon>Pollutimonas</taxon>
    </lineage>
</organism>
<reference evidence="2 3" key="1">
    <citation type="submission" date="2016-11" db="EMBL/GenBank/DDBJ databases">
        <authorList>
            <person name="Jaros S."/>
            <person name="Januszkiewicz K."/>
            <person name="Wedrychowicz H."/>
        </authorList>
    </citation>
    <scope>NUCLEOTIDE SEQUENCE [LARGE SCALE GENOMIC DNA]</scope>
    <source>
        <strain evidence="2 3">CGMCC 1.10190</strain>
    </source>
</reference>
<keyword evidence="3" id="KW-1185">Reference proteome</keyword>
<feature type="domain" description="ChrR-like cupin" evidence="1">
    <location>
        <begin position="25"/>
        <end position="119"/>
    </location>
</feature>
<accession>A0A1M5MR67</accession>
<dbReference type="Proteomes" id="UP000184226">
    <property type="component" value="Unassembled WGS sequence"/>
</dbReference>
<dbReference type="STRING" id="658167.SAMN04488135_101295"/>
<gene>
    <name evidence="2" type="ORF">SAMN04488135_101295</name>
</gene>
<dbReference type="AlphaFoldDB" id="A0A1M5MR67"/>
<dbReference type="InterPro" id="IPR014710">
    <property type="entry name" value="RmlC-like_jellyroll"/>
</dbReference>
<dbReference type="EMBL" id="FQXE01000001">
    <property type="protein sequence ID" value="SHG79717.1"/>
    <property type="molecule type" value="Genomic_DNA"/>
</dbReference>
<evidence type="ECO:0000259" key="1">
    <source>
        <dbReference type="Pfam" id="PF12973"/>
    </source>
</evidence>
<dbReference type="OrthoDB" id="345639at2"/>
<protein>
    <submittedName>
        <fullName evidence="2">ChrR Cupin-like domain-containing protein</fullName>
    </submittedName>
</protein>